<keyword evidence="3" id="KW-1185">Reference proteome</keyword>
<evidence type="ECO:0000313" key="3">
    <source>
        <dbReference type="Proteomes" id="UP000297031"/>
    </source>
</evidence>
<dbReference type="RefSeq" id="WP_016278674.1">
    <property type="nucleotide sequence ID" value="NZ_CP039393.1"/>
</dbReference>
<proteinExistence type="predicted"/>
<evidence type="ECO:0008006" key="4">
    <source>
        <dbReference type="Google" id="ProtNLM"/>
    </source>
</evidence>
<feature type="chain" id="PRO_5020603787" description="PorT family protein" evidence="1">
    <location>
        <begin position="23"/>
        <end position="222"/>
    </location>
</feature>
<name>A0A4P7VHL5_9BACT</name>
<evidence type="ECO:0000313" key="2">
    <source>
        <dbReference type="EMBL" id="QCD35512.1"/>
    </source>
</evidence>
<dbReference type="Proteomes" id="UP000297031">
    <property type="component" value="Chromosome"/>
</dbReference>
<dbReference type="OrthoDB" id="1071580at2"/>
<feature type="signal peptide" evidence="1">
    <location>
        <begin position="1"/>
        <end position="22"/>
    </location>
</feature>
<gene>
    <name evidence="2" type="ORF">E7746_06190</name>
</gene>
<dbReference type="AlphaFoldDB" id="A0A4P7VHL5"/>
<evidence type="ECO:0000256" key="1">
    <source>
        <dbReference type="SAM" id="SignalP"/>
    </source>
</evidence>
<dbReference type="GeneID" id="82152545"/>
<dbReference type="EMBL" id="CP039393">
    <property type="protein sequence ID" value="QCD35512.1"/>
    <property type="molecule type" value="Genomic_DNA"/>
</dbReference>
<reference evidence="2 3" key="1">
    <citation type="submission" date="2019-02" db="EMBL/GenBank/DDBJ databases">
        <title>Isolation and identification of novel species under the genus Muribaculum.</title>
        <authorList>
            <person name="Miyake S."/>
            <person name="Ding Y."/>
            <person name="Low A."/>
            <person name="Soh M."/>
            <person name="Seedorf H."/>
        </authorList>
    </citation>
    <scope>NUCLEOTIDE SEQUENCE [LARGE SCALE GENOMIC DNA]</scope>
    <source>
        <strain evidence="2 3">TLL-A4</strain>
    </source>
</reference>
<accession>A0A4P7VHL5</accession>
<keyword evidence="1" id="KW-0732">Signal</keyword>
<organism evidence="2 3">
    <name type="scientific">Muribaculum gordoncarteri</name>
    <dbReference type="NCBI Taxonomy" id="2530390"/>
    <lineage>
        <taxon>Bacteria</taxon>
        <taxon>Pseudomonadati</taxon>
        <taxon>Bacteroidota</taxon>
        <taxon>Bacteroidia</taxon>
        <taxon>Bacteroidales</taxon>
        <taxon>Muribaculaceae</taxon>
        <taxon>Muribaculum</taxon>
    </lineage>
</organism>
<sequence length="222" mass="25715">MNKRITEIFCLITILIAMPALAQDKSEENFNFANSKVSFSGLVTSSDSYQLEASYHYMFNRYIGLGGAFGYWSVWYEDGWAAEKDWEIESDDNKPSNFYLRPSIVLKSPALKIKQVDLGLYAEPGIMLNIPYQRINIRQYINWPDYDYKYVSTSKGQWFAIDLRVGIFVNFGPCGFSAGYIMSNLDVYSQYRQLSYKGTSFSKYYPKKSFMQGAYLTASYYF</sequence>
<dbReference type="KEGG" id="mgod:E7746_06190"/>
<protein>
    <recommendedName>
        <fullName evidence="4">PorT family protein</fullName>
    </recommendedName>
</protein>